<dbReference type="AlphaFoldDB" id="A0A0C6F6S4"/>
<keyword evidence="10" id="KW-0614">Plasmid</keyword>
<evidence type="ECO:0000256" key="1">
    <source>
        <dbReference type="ARBA" id="ARBA00008156"/>
    </source>
</evidence>
<feature type="binding site" evidence="7">
    <location>
        <position position="308"/>
    </location>
    <ligand>
        <name>Ca(2+)</name>
        <dbReference type="ChEBI" id="CHEBI:29108"/>
    </ligand>
</feature>
<reference evidence="11" key="2">
    <citation type="submission" date="2015-01" db="EMBL/GenBank/DDBJ databases">
        <title>Complete genome sequence of Methylobacterium aquaticum strain 22A.</title>
        <authorList>
            <person name="Tani A."/>
            <person name="Ogura Y."/>
            <person name="Hayashi T."/>
        </authorList>
    </citation>
    <scope>NUCLEOTIDE SEQUENCE [LARGE SCALE GENOMIC DNA]</scope>
    <source>
        <strain evidence="11">MA-22A</strain>
        <plasmid evidence="11">Plasmid pMaq22A_1p DNA</plasmid>
    </source>
</reference>
<dbReference type="InterPro" id="IPR018391">
    <property type="entry name" value="PQQ_b-propeller_rpt"/>
</dbReference>
<dbReference type="PANTHER" id="PTHR32303:SF20">
    <property type="entry name" value="QUINOPROTEIN ETHANOL DEHYDROGENASE"/>
    <property type="match status" value="1"/>
</dbReference>
<evidence type="ECO:0000256" key="8">
    <source>
        <dbReference type="SAM" id="SignalP"/>
    </source>
</evidence>
<feature type="binding site" evidence="6">
    <location>
        <position position="177"/>
    </location>
    <ligand>
        <name>pyrroloquinoline quinone</name>
        <dbReference type="ChEBI" id="CHEBI:58442"/>
    </ligand>
</feature>
<evidence type="ECO:0000256" key="7">
    <source>
        <dbReference type="PIRSR" id="PIRSR617512-3"/>
    </source>
</evidence>
<dbReference type="Pfam" id="PF01011">
    <property type="entry name" value="PQQ"/>
    <property type="match status" value="2"/>
</dbReference>
<feature type="domain" description="Pyrrolo-quinoline quinone repeat" evidence="9">
    <location>
        <begin position="43"/>
        <end position="362"/>
    </location>
</feature>
<comment type="similarity">
    <text evidence="1">Belongs to the bacterial PQQ dehydrogenase family.</text>
</comment>
<evidence type="ECO:0000256" key="2">
    <source>
        <dbReference type="ARBA" id="ARBA00022723"/>
    </source>
</evidence>
<dbReference type="PATRIC" id="fig|270351.10.peg.5445"/>
<keyword evidence="4" id="KW-0560">Oxidoreductase</keyword>
<feature type="domain" description="Pyrrolo-quinoline quinone repeat" evidence="9">
    <location>
        <begin position="476"/>
        <end position="537"/>
    </location>
</feature>
<dbReference type="GO" id="GO:0016614">
    <property type="term" value="F:oxidoreductase activity, acting on CH-OH group of donors"/>
    <property type="evidence" value="ECO:0007669"/>
    <property type="project" value="InterPro"/>
</dbReference>
<feature type="chain" id="PRO_5002188973" evidence="8">
    <location>
        <begin position="22"/>
        <end position="592"/>
    </location>
</feature>
<sequence length="592" mass="64863">MIKTLSAALLGSVLVPALAAAAPLKTYSTVTQERLSNPEPENWLMAKGNYAGWSYTPLDQVNAGNVKSLRPVWSYSTGVTSGHEAPPIVNNGVMYVATPYNQVIAMDAKTGESVWRYKRDFPEGFSAFHYTNRGVALWGDKVYVAGLDCRLVALDAKTGKVAWEAEVCDWTQGAYITSAPVAVNGKIMIGPSGGEFGVRGFLKAFDAETGKEDWTFWAVPAPGQPGSETWPKEGRWKDAWKIGGGTMWMPGNYDAKNGVLYWGVGNGSPWLGDQRPGDNLYVASVVALNPADGTIKSHFQYHWNDSWDWAAMNAPTLIELDRDGKKVPAMISAQRNGYLYRLGRTDGGQISFLDARPFVKNTVFSSVDPKTGRPTYNQAGVPGTGRAGTYCPSVWGGKDWPYESFNPKTGMLYVPFNDNHCMTYEGKVQERVPGQWSAGVDITDIKLLIDKDVKYIGGIQAIDVNTNKEVWRDTYAKSWMWGSILSTATDLIFTGGTSDRMFRAYDAKSGKELWSFKTNSGIISPPISYAIDGKQYIAVVSGWGVDSALVQGIMADEHGWEKDIPQGGTVWVFAVDEERAPEKRAEAGSSTR</sequence>
<feature type="binding site" evidence="7">
    <location>
        <position position="266"/>
    </location>
    <ligand>
        <name>Ca(2+)</name>
        <dbReference type="ChEBI" id="CHEBI:29108"/>
    </ligand>
</feature>
<dbReference type="OrthoDB" id="9794322at2"/>
<evidence type="ECO:0000256" key="5">
    <source>
        <dbReference type="PIRSR" id="PIRSR617512-1"/>
    </source>
</evidence>
<organism evidence="10 11">
    <name type="scientific">Methylobacterium aquaticum</name>
    <dbReference type="NCBI Taxonomy" id="270351"/>
    <lineage>
        <taxon>Bacteria</taxon>
        <taxon>Pseudomonadati</taxon>
        <taxon>Pseudomonadota</taxon>
        <taxon>Alphaproteobacteria</taxon>
        <taxon>Hyphomicrobiales</taxon>
        <taxon>Methylobacteriaceae</taxon>
        <taxon>Methylobacterium</taxon>
    </lineage>
</organism>
<dbReference type="InterPro" id="IPR017512">
    <property type="entry name" value="PQQ_MeOH/EtOH_DH"/>
</dbReference>
<dbReference type="KEGG" id="maqu:Maq22A_1p30675"/>
<dbReference type="NCBIfam" id="TIGR03075">
    <property type="entry name" value="PQQ_enz_alc_DH"/>
    <property type="match status" value="1"/>
</dbReference>
<dbReference type="RefSeq" id="WP_060849732.1">
    <property type="nucleotide sequence ID" value="NZ_AP014705.1"/>
</dbReference>
<feature type="active site" description="Proton acceptor" evidence="5">
    <location>
        <position position="308"/>
    </location>
</feature>
<reference evidence="10 11" key="1">
    <citation type="journal article" date="2015" name="Genome Announc.">
        <title>Complete Genome Sequence of Methylobacterium aquaticum Strain 22A, Isolated from Racomitrium japonicum Moss.</title>
        <authorList>
            <person name="Tani A."/>
            <person name="Ogura Y."/>
            <person name="Hayashi T."/>
            <person name="Kimbara K."/>
        </authorList>
    </citation>
    <scope>NUCLEOTIDE SEQUENCE [LARGE SCALE GENOMIC DNA]</scope>
    <source>
        <strain evidence="10 11">MA-22A</strain>
        <plasmid evidence="11">Plasmid pMaq22A_1p DNA</plasmid>
    </source>
</reference>
<dbReference type="SMART" id="SM00564">
    <property type="entry name" value="PQQ"/>
    <property type="match status" value="4"/>
</dbReference>
<dbReference type="Gene3D" id="2.140.10.10">
    <property type="entry name" value="Quinoprotein alcohol dehydrogenase-like superfamily"/>
    <property type="match status" value="1"/>
</dbReference>
<evidence type="ECO:0000313" key="10">
    <source>
        <dbReference type="EMBL" id="BAQ48486.1"/>
    </source>
</evidence>
<comment type="cofactor">
    <cofactor evidence="7">
        <name>Ca(2+)</name>
        <dbReference type="ChEBI" id="CHEBI:29108"/>
    </cofactor>
    <text evidence="7">Binds 1 Ca(2+) ion per subunit.</text>
</comment>
<dbReference type="SUPFAM" id="SSF50998">
    <property type="entry name" value="Quinoprotein alcohol dehydrogenase-like"/>
    <property type="match status" value="1"/>
</dbReference>
<evidence type="ECO:0000256" key="6">
    <source>
        <dbReference type="PIRSR" id="PIRSR617512-2"/>
    </source>
</evidence>
<dbReference type="Proteomes" id="UP000061432">
    <property type="component" value="Plasmid pMaq22A_1p"/>
</dbReference>
<keyword evidence="2 7" id="KW-0479">Metal-binding</keyword>
<feature type="binding site" evidence="7">
    <location>
        <position position="195"/>
    </location>
    <ligand>
        <name>Ca(2+)</name>
        <dbReference type="ChEBI" id="CHEBI:29108"/>
    </ligand>
</feature>
<feature type="binding site" evidence="6">
    <location>
        <position position="84"/>
    </location>
    <ligand>
        <name>pyrroloquinoline quinone</name>
        <dbReference type="ChEBI" id="CHEBI:58442"/>
    </ligand>
</feature>
<comment type="cofactor">
    <cofactor evidence="6">
        <name>pyrroloquinoline quinone</name>
        <dbReference type="ChEBI" id="CHEBI:58442"/>
    </cofactor>
    <text evidence="6">Binds 1 PQQ group per subunit.</text>
</comment>
<feature type="binding site" evidence="6">
    <location>
        <position position="246"/>
    </location>
    <ligand>
        <name>pyrroloquinoline quinone</name>
        <dbReference type="ChEBI" id="CHEBI:58442"/>
    </ligand>
</feature>
<dbReference type="GO" id="GO:0016020">
    <property type="term" value="C:membrane"/>
    <property type="evidence" value="ECO:0007669"/>
    <property type="project" value="InterPro"/>
</dbReference>
<keyword evidence="3 6" id="KW-0634">PQQ</keyword>
<evidence type="ECO:0000256" key="3">
    <source>
        <dbReference type="ARBA" id="ARBA00022891"/>
    </source>
</evidence>
<feature type="binding site" evidence="6">
    <location>
        <position position="133"/>
    </location>
    <ligand>
        <name>pyrroloquinoline quinone</name>
        <dbReference type="ChEBI" id="CHEBI:58442"/>
    </ligand>
</feature>
<evidence type="ECO:0000313" key="11">
    <source>
        <dbReference type="Proteomes" id="UP000061432"/>
    </source>
</evidence>
<dbReference type="InterPro" id="IPR011047">
    <property type="entry name" value="Quinoprotein_ADH-like_sf"/>
</dbReference>
<accession>A0A0C6F6S4</accession>
<keyword evidence="7" id="KW-0106">Calcium</keyword>
<gene>
    <name evidence="10" type="primary">gcd</name>
    <name evidence="10" type="ORF">Maq22A_1p30675</name>
</gene>
<keyword evidence="8" id="KW-0732">Signal</keyword>
<feature type="signal peptide" evidence="8">
    <location>
        <begin position="1"/>
        <end position="21"/>
    </location>
</feature>
<name>A0A0C6F6S4_9HYPH</name>
<dbReference type="GO" id="GO:0005509">
    <property type="term" value="F:calcium ion binding"/>
    <property type="evidence" value="ECO:0007669"/>
    <property type="project" value="InterPro"/>
</dbReference>
<proteinExistence type="inferred from homology"/>
<dbReference type="InterPro" id="IPR002372">
    <property type="entry name" value="PQQ_rpt_dom"/>
</dbReference>
<protein>
    <submittedName>
        <fullName evidence="10">PQQ-dependent methanol/ethanol/glucose dehydrogenase</fullName>
    </submittedName>
</protein>
<dbReference type="EMBL" id="AP014705">
    <property type="protein sequence ID" value="BAQ48486.1"/>
    <property type="molecule type" value="Genomic_DNA"/>
</dbReference>
<dbReference type="PANTHER" id="PTHR32303">
    <property type="entry name" value="QUINOPROTEIN ALCOHOL DEHYDROGENASE (CYTOCHROME C)"/>
    <property type="match status" value="1"/>
</dbReference>
<evidence type="ECO:0000259" key="9">
    <source>
        <dbReference type="Pfam" id="PF01011"/>
    </source>
</evidence>
<evidence type="ECO:0000256" key="4">
    <source>
        <dbReference type="ARBA" id="ARBA00023002"/>
    </source>
</evidence>
<geneLocation type="plasmid" evidence="11">
    <name>pMaq22A_1p DNA</name>
</geneLocation>